<keyword evidence="2" id="KW-0012">Acyltransferase</keyword>
<dbReference type="CDD" id="cd04301">
    <property type="entry name" value="NAT_SF"/>
    <property type="match status" value="1"/>
</dbReference>
<dbReference type="GO" id="GO:0016747">
    <property type="term" value="F:acyltransferase activity, transferring groups other than amino-acyl groups"/>
    <property type="evidence" value="ECO:0007669"/>
    <property type="project" value="InterPro"/>
</dbReference>
<evidence type="ECO:0000313" key="5">
    <source>
        <dbReference type="Proteomes" id="UP000259636"/>
    </source>
</evidence>
<dbReference type="InterPro" id="IPR000182">
    <property type="entry name" value="GNAT_dom"/>
</dbReference>
<dbReference type="InterPro" id="IPR050832">
    <property type="entry name" value="Bact_Acetyltransf"/>
</dbReference>
<dbReference type="Proteomes" id="UP000259636">
    <property type="component" value="Chromosome"/>
</dbReference>
<evidence type="ECO:0000256" key="1">
    <source>
        <dbReference type="ARBA" id="ARBA00022679"/>
    </source>
</evidence>
<dbReference type="RefSeq" id="WP_101277606.1">
    <property type="nucleotide sequence ID" value="NZ_CP031742.1"/>
</dbReference>
<feature type="domain" description="N-acetyltransferase" evidence="3">
    <location>
        <begin position="1"/>
        <end position="153"/>
    </location>
</feature>
<organism evidence="4 5">
    <name type="scientific">Streptomyces koyangensis</name>
    <dbReference type="NCBI Taxonomy" id="188770"/>
    <lineage>
        <taxon>Bacteria</taxon>
        <taxon>Bacillati</taxon>
        <taxon>Actinomycetota</taxon>
        <taxon>Actinomycetes</taxon>
        <taxon>Kitasatosporales</taxon>
        <taxon>Streptomycetaceae</taxon>
        <taxon>Streptomyces</taxon>
        <taxon>Streptomyces aurantiacus group</taxon>
    </lineage>
</organism>
<dbReference type="AlphaFoldDB" id="A0A385DL10"/>
<evidence type="ECO:0000256" key="2">
    <source>
        <dbReference type="ARBA" id="ARBA00023315"/>
    </source>
</evidence>
<dbReference type="PANTHER" id="PTHR43877:SF5">
    <property type="entry name" value="BLL8307 PROTEIN"/>
    <property type="match status" value="1"/>
</dbReference>
<reference evidence="4 5" key="1">
    <citation type="submission" date="2018-08" db="EMBL/GenBank/DDBJ databases">
        <authorList>
            <person name="Ferrada E.E."/>
            <person name="Latorre B.A."/>
        </authorList>
    </citation>
    <scope>NUCLEOTIDE SEQUENCE [LARGE SCALE GENOMIC DNA]</scope>
    <source>
        <strain evidence="4 5">VK-A60T</strain>
    </source>
</reference>
<dbReference type="Pfam" id="PF00583">
    <property type="entry name" value="Acetyltransf_1"/>
    <property type="match status" value="1"/>
</dbReference>
<protein>
    <submittedName>
        <fullName evidence="4">GNAT family N-acetyltransferase</fullName>
    </submittedName>
</protein>
<evidence type="ECO:0000259" key="3">
    <source>
        <dbReference type="PROSITE" id="PS51186"/>
    </source>
</evidence>
<sequence>MRITEDSTFGPEVVAFLDAHVAQMRSISPPESKHALDLDGLRRPGIAFWTAVDEEGALLGCGALAEIGPGHAELKSMRTDPARRRGGIATALLTHIVTEARLRGHRRLSLETGSDPFFAPARALYAKHGFVPCPPFGSYRPDPLSTFMTLDLTESRG</sequence>
<evidence type="ECO:0000313" key="4">
    <source>
        <dbReference type="EMBL" id="AXQ58629.1"/>
    </source>
</evidence>
<name>A0A385DL10_9ACTN</name>
<dbReference type="PROSITE" id="PS51186">
    <property type="entry name" value="GNAT"/>
    <property type="match status" value="1"/>
</dbReference>
<gene>
    <name evidence="4" type="ORF">D0C37_31165</name>
</gene>
<keyword evidence="1 4" id="KW-0808">Transferase</keyword>
<dbReference type="EMBL" id="CP031742">
    <property type="protein sequence ID" value="AXQ58629.1"/>
    <property type="molecule type" value="Genomic_DNA"/>
</dbReference>
<proteinExistence type="predicted"/>
<dbReference type="SUPFAM" id="SSF55729">
    <property type="entry name" value="Acyl-CoA N-acyltransferases (Nat)"/>
    <property type="match status" value="1"/>
</dbReference>
<dbReference type="PANTHER" id="PTHR43877">
    <property type="entry name" value="AMINOALKYLPHOSPHONATE N-ACETYLTRANSFERASE-RELATED-RELATED"/>
    <property type="match status" value="1"/>
</dbReference>
<accession>A0A385DL10</accession>
<dbReference type="InterPro" id="IPR016181">
    <property type="entry name" value="Acyl_CoA_acyltransferase"/>
</dbReference>
<dbReference type="GeneID" id="300118577"/>
<dbReference type="KEGG" id="sky:D0C37_31165"/>
<dbReference type="Gene3D" id="3.40.630.30">
    <property type="match status" value="1"/>
</dbReference>